<dbReference type="AlphaFoldDB" id="A0A2T5EAN1"/>
<dbReference type="EMBL" id="PIGA01000036">
    <property type="protein sequence ID" value="PTP16394.1"/>
    <property type="molecule type" value="Genomic_DNA"/>
</dbReference>
<evidence type="ECO:0000313" key="2">
    <source>
        <dbReference type="EMBL" id="PTP16394.1"/>
    </source>
</evidence>
<dbReference type="RefSeq" id="WP_017086277.1">
    <property type="nucleotide sequence ID" value="NZ_CAWNZY010000047.1"/>
</dbReference>
<sequence>MTCTKFKLTTVAALVLAATNANAALYDIVEVEVPTSIVLGDVQNSFGVAIQPGSANDGTNDLLLGCFDSTATNCSNAPNEDPADNKFLAAVEVRLAQEGFGDNKKLFEEGVSYREEVPFAMDAAFQYIQEFKDFENYCDRELKYNTCNSWAGERWNTWSREINDLSYVSAQAFVQGGASISQYNVVINSLNKIGSPLGIQSNGSDIRHNAVATVPLSASSESRAWGALTVDNGGTDIIYNFGSISVKGPATGTSNTTFSSKAAIWKVGEVHQFTWTQGDIPQTGDYFAQGSMRGLVESSGNLYGVGFDTVNGSGDLQDMNASVFVSDSLDISGATWTTKVISGTEVNSGPSNNDARYSNSVATDINDNLFAVGYSKRNGYVPESGSAGNKIFVVTDASASTPTATYLSGGIFFGGSSGEAKAVNNFNEFVGQIDAETTREVNGSERRHRGFIYPYNVASSKDERRVDIFNGQAWWLDDLTNDGNASGENNKFRIIDASDINDAGVISATAIKCTVGGTTQPYDTTSHNSYCGGASSNAVEEVVAVKLVPISGAIKEDIQTRSTDTVKVDRQGAGLGWLGLTVLGLLGFRRKFK</sequence>
<gene>
    <name evidence="2" type="ORF">CWO36_19140</name>
</gene>
<proteinExistence type="predicted"/>
<feature type="signal peptide" evidence="1">
    <location>
        <begin position="1"/>
        <end position="23"/>
    </location>
</feature>
<evidence type="ECO:0000313" key="3">
    <source>
        <dbReference type="Proteomes" id="UP000244080"/>
    </source>
</evidence>
<feature type="chain" id="PRO_5015660747" evidence="1">
    <location>
        <begin position="24"/>
        <end position="593"/>
    </location>
</feature>
<protein>
    <submittedName>
        <fullName evidence="2">DUF3466 domain-containing protein</fullName>
    </submittedName>
</protein>
<dbReference type="Pfam" id="PF11949">
    <property type="entry name" value="DUF3466"/>
    <property type="match status" value="1"/>
</dbReference>
<evidence type="ECO:0000256" key="1">
    <source>
        <dbReference type="SAM" id="SignalP"/>
    </source>
</evidence>
<accession>A0A2T5EAN1</accession>
<keyword evidence="1" id="KW-0732">Signal</keyword>
<dbReference type="Proteomes" id="UP000244080">
    <property type="component" value="Unassembled WGS sequence"/>
</dbReference>
<organism evidence="2 3">
    <name type="scientific">Vibrio splendidus</name>
    <dbReference type="NCBI Taxonomy" id="29497"/>
    <lineage>
        <taxon>Bacteria</taxon>
        <taxon>Pseudomonadati</taxon>
        <taxon>Pseudomonadota</taxon>
        <taxon>Gammaproteobacteria</taxon>
        <taxon>Vibrionales</taxon>
        <taxon>Vibrionaceae</taxon>
        <taxon>Vibrio</taxon>
    </lineage>
</organism>
<reference evidence="2 3" key="1">
    <citation type="submission" date="2017-11" db="EMBL/GenBank/DDBJ databases">
        <title>Population delineation of vibrios coincides with oyster pathogenicity.</title>
        <authorList>
            <person name="Bruto M."/>
            <person name="Labreuche Y."/>
            <person name="James A."/>
            <person name="Piel D."/>
            <person name="Chenivesse S."/>
            <person name="Petton B."/>
            <person name="Polz M.F."/>
            <person name="Le Roux F."/>
        </authorList>
    </citation>
    <scope>NUCLEOTIDE SEQUENCE [LARGE SCALE GENOMIC DNA]</scope>
    <source>
        <strain evidence="2 3">1F_55</strain>
    </source>
</reference>
<comment type="caution">
    <text evidence="2">The sequence shown here is derived from an EMBL/GenBank/DDBJ whole genome shotgun (WGS) entry which is preliminary data.</text>
</comment>
<dbReference type="InterPro" id="IPR022562">
    <property type="entry name" value="DUF3466"/>
</dbReference>
<name>A0A2T5EAN1_VIBSP</name>